<dbReference type="PANTHER" id="PTHR22946:SF9">
    <property type="entry name" value="POLYKETIDE TRANSFERASE AF380"/>
    <property type="match status" value="1"/>
</dbReference>
<accession>D7BE61</accession>
<reference evidence="3 4" key="1">
    <citation type="journal article" date="2010" name="Stand. Genomic Sci.">
        <title>Complete genome sequence of Meiothermus silvanus type strain (VI-R2).</title>
        <authorList>
            <person name="Sikorski J."/>
            <person name="Tindall B.J."/>
            <person name="Lowry S."/>
            <person name="Lucas S."/>
            <person name="Nolan M."/>
            <person name="Copeland A."/>
            <person name="Glavina Del Rio T."/>
            <person name="Tice H."/>
            <person name="Cheng J.F."/>
            <person name="Han C."/>
            <person name="Pitluck S."/>
            <person name="Liolios K."/>
            <person name="Ivanova N."/>
            <person name="Mavromatis K."/>
            <person name="Mikhailova N."/>
            <person name="Pati A."/>
            <person name="Goodwin L."/>
            <person name="Chen A."/>
            <person name="Palaniappan K."/>
            <person name="Land M."/>
            <person name="Hauser L."/>
            <person name="Chang Y.J."/>
            <person name="Jeffries C.D."/>
            <person name="Rohde M."/>
            <person name="Goker M."/>
            <person name="Woyke T."/>
            <person name="Bristow J."/>
            <person name="Eisen J.A."/>
            <person name="Markowitz V."/>
            <person name="Hugenholtz P."/>
            <person name="Kyrpides N.C."/>
            <person name="Klenk H.P."/>
            <person name="Lapidus A."/>
        </authorList>
    </citation>
    <scope>NUCLEOTIDE SEQUENCE [LARGE SCALE GENOMIC DNA]</scope>
    <source>
        <strain evidence="4">ATCC 700542 / DSM 9946 / VI-R2</strain>
    </source>
</reference>
<dbReference type="Gene3D" id="3.40.50.1820">
    <property type="entry name" value="alpha/beta hydrolase"/>
    <property type="match status" value="1"/>
</dbReference>
<dbReference type="AlphaFoldDB" id="D7BE61"/>
<dbReference type="HOGENOM" id="CLU_068621_0_0_0"/>
<evidence type="ECO:0000313" key="3">
    <source>
        <dbReference type="EMBL" id="ADH64919.1"/>
    </source>
</evidence>
<dbReference type="Proteomes" id="UP000001916">
    <property type="component" value="Chromosome"/>
</dbReference>
<dbReference type="InterPro" id="IPR001375">
    <property type="entry name" value="Peptidase_S9_cat"/>
</dbReference>
<dbReference type="GO" id="GO:0006508">
    <property type="term" value="P:proteolysis"/>
    <property type="evidence" value="ECO:0007669"/>
    <property type="project" value="InterPro"/>
</dbReference>
<feature type="domain" description="Peptidase S9 prolyl oligopeptidase catalytic" evidence="2">
    <location>
        <begin position="74"/>
        <end position="261"/>
    </location>
</feature>
<dbReference type="STRING" id="526227.Mesil_3085"/>
<keyword evidence="1" id="KW-0378">Hydrolase</keyword>
<gene>
    <name evidence="3" type="ordered locus">Mesil_3085</name>
</gene>
<evidence type="ECO:0000256" key="1">
    <source>
        <dbReference type="ARBA" id="ARBA00022801"/>
    </source>
</evidence>
<evidence type="ECO:0000259" key="2">
    <source>
        <dbReference type="Pfam" id="PF00326"/>
    </source>
</evidence>
<dbReference type="GO" id="GO:0052689">
    <property type="term" value="F:carboxylic ester hydrolase activity"/>
    <property type="evidence" value="ECO:0007669"/>
    <property type="project" value="UniProtKB-ARBA"/>
</dbReference>
<protein>
    <submittedName>
        <fullName evidence="3">Peptidase S15</fullName>
    </submittedName>
</protein>
<organism evidence="3 4">
    <name type="scientific">Allomeiothermus silvanus (strain ATCC 700542 / DSM 9946 / NBRC 106475 / NCIMB 13440 / VI-R2)</name>
    <name type="common">Thermus silvanus</name>
    <dbReference type="NCBI Taxonomy" id="526227"/>
    <lineage>
        <taxon>Bacteria</taxon>
        <taxon>Thermotogati</taxon>
        <taxon>Deinococcota</taxon>
        <taxon>Deinococci</taxon>
        <taxon>Thermales</taxon>
        <taxon>Thermaceae</taxon>
        <taxon>Allomeiothermus</taxon>
    </lineage>
</organism>
<dbReference type="RefSeq" id="WP_013159448.1">
    <property type="nucleotide sequence ID" value="NC_014212.1"/>
</dbReference>
<evidence type="ECO:0000313" key="4">
    <source>
        <dbReference type="Proteomes" id="UP000001916"/>
    </source>
</evidence>
<dbReference type="SUPFAM" id="SSF53474">
    <property type="entry name" value="alpha/beta-Hydrolases"/>
    <property type="match status" value="1"/>
</dbReference>
<dbReference type="InterPro" id="IPR029058">
    <property type="entry name" value="AB_hydrolase_fold"/>
</dbReference>
<dbReference type="OrthoDB" id="25765at2"/>
<dbReference type="InterPro" id="IPR050261">
    <property type="entry name" value="FrsA_esterase"/>
</dbReference>
<sequence>MVRWLGALISLGLGLAQPVYSGVQEQALTYLSDGLRIKARVFWPVGEGPFPAVLFNHGGVDGLSEGTLERCRELAQAGYVVFASSYRGEDGSEGVVEVAKGEVDDVLAGLEWLRQQPRVDPSRIAAVGTSHGALVSLLAASRTDGIRALVFAYGIADIYTWYNYLVRTGQLGQDELTLRTYGGGPQDRPQSFRIRHGLGVVEKLPGTMPVLILQGAKDTVVPPDQARALAKALEARGQPYRLLLYPHSAHGFLVSRKTLRKQGEKSAVYLESLQAWAALLEFLRANL</sequence>
<dbReference type="PANTHER" id="PTHR22946">
    <property type="entry name" value="DIENELACTONE HYDROLASE DOMAIN-CONTAINING PROTEIN-RELATED"/>
    <property type="match status" value="1"/>
</dbReference>
<dbReference type="GO" id="GO:0008236">
    <property type="term" value="F:serine-type peptidase activity"/>
    <property type="evidence" value="ECO:0007669"/>
    <property type="project" value="InterPro"/>
</dbReference>
<name>D7BE61_ALLS1</name>
<dbReference type="Pfam" id="PF00326">
    <property type="entry name" value="Peptidase_S9"/>
    <property type="match status" value="1"/>
</dbReference>
<dbReference type="eggNOG" id="COG1506">
    <property type="taxonomic scope" value="Bacteria"/>
</dbReference>
<dbReference type="EMBL" id="CP002042">
    <property type="protein sequence ID" value="ADH64919.1"/>
    <property type="molecule type" value="Genomic_DNA"/>
</dbReference>
<keyword evidence="4" id="KW-1185">Reference proteome</keyword>
<proteinExistence type="predicted"/>
<dbReference type="KEGG" id="msv:Mesil_3085"/>